<comment type="caution">
    <text evidence="4">The sequence shown here is derived from an EMBL/GenBank/DDBJ whole genome shotgun (WGS) entry which is preliminary data.</text>
</comment>
<dbReference type="RefSeq" id="WP_308451992.1">
    <property type="nucleotide sequence ID" value="NZ_JAJEPU010000051.1"/>
</dbReference>
<dbReference type="Gene3D" id="2.10.270.10">
    <property type="entry name" value="Cholin Binding"/>
    <property type="match status" value="1"/>
</dbReference>
<evidence type="ECO:0000256" key="2">
    <source>
        <dbReference type="PROSITE-ProRule" id="PRU00591"/>
    </source>
</evidence>
<gene>
    <name evidence="4" type="ORF">LKD32_13025</name>
</gene>
<feature type="compositionally biased region" description="Basic and acidic residues" evidence="3">
    <location>
        <begin position="309"/>
        <end position="318"/>
    </location>
</feature>
<dbReference type="Proteomes" id="UP001198962">
    <property type="component" value="Unassembled WGS sequence"/>
</dbReference>
<evidence type="ECO:0000313" key="5">
    <source>
        <dbReference type="Proteomes" id="UP001198962"/>
    </source>
</evidence>
<evidence type="ECO:0000256" key="3">
    <source>
        <dbReference type="SAM" id="MobiDB-lite"/>
    </source>
</evidence>
<feature type="repeat" description="Cell wall-binding" evidence="2">
    <location>
        <begin position="64"/>
        <end position="83"/>
    </location>
</feature>
<evidence type="ECO:0000256" key="1">
    <source>
        <dbReference type="ARBA" id="ARBA00022737"/>
    </source>
</evidence>
<dbReference type="SUPFAM" id="SSF69360">
    <property type="entry name" value="Cell wall binding repeat"/>
    <property type="match status" value="1"/>
</dbReference>
<keyword evidence="5" id="KW-1185">Reference proteome</keyword>
<dbReference type="EMBL" id="JAJEPU010000051">
    <property type="protein sequence ID" value="MCC2165779.1"/>
    <property type="molecule type" value="Genomic_DNA"/>
</dbReference>
<name>A0AAE3AQ57_9FIRM</name>
<dbReference type="AlphaFoldDB" id="A0AAE3AQ57"/>
<evidence type="ECO:0000313" key="4">
    <source>
        <dbReference type="EMBL" id="MCC2165779.1"/>
    </source>
</evidence>
<dbReference type="InterPro" id="IPR018337">
    <property type="entry name" value="Cell_wall/Cho-bd_repeat"/>
</dbReference>
<reference evidence="4" key="1">
    <citation type="submission" date="2021-10" db="EMBL/GenBank/DDBJ databases">
        <title>Anaerobic single-cell dispensing facilitates the cultivation of human gut bacteria.</title>
        <authorList>
            <person name="Afrizal A."/>
        </authorList>
    </citation>
    <scope>NUCLEOTIDE SEQUENCE</scope>
    <source>
        <strain evidence="4">CLA-AA-H274</strain>
    </source>
</reference>
<keyword evidence="1" id="KW-0677">Repeat</keyword>
<dbReference type="PROSITE" id="PS51170">
    <property type="entry name" value="CW"/>
    <property type="match status" value="1"/>
</dbReference>
<protein>
    <submittedName>
        <fullName evidence="4">Uncharacterized protein</fullName>
    </submittedName>
</protein>
<feature type="region of interest" description="Disordered" evidence="3">
    <location>
        <begin position="309"/>
        <end position="337"/>
    </location>
</feature>
<dbReference type="Pfam" id="PF01473">
    <property type="entry name" value="Choline_bind_1"/>
    <property type="match status" value="2"/>
</dbReference>
<sequence length="337" mass="38903">MAKYRCAYVWQSGFRRILSLLLSAMFIVLSAGESWAMEAPGDGSSDWIYKNYHWYYRDSDGSNHTGWLKYGGEWYWFSENGEMADGGSLAINGVTYYFFINGHMARNQYLGLEFFGDDGQHQSDGDIRTIGNADVTTEQKDLITDALYLVPRGWLERFVRDGWQIMFYTKKKYFSAPSTDLGIYYVYHSMDSEYEKVKTTKPESLLEAMCEYVGYASDCYKRGDARMEALWNAYPVLQGILEIPDYYASDSKFYFGKLVSTYLEGEKTEEIQRIAPEVGEVIEEILHENDSEEEKEYCRQRAELARQEAEAYQERVRAEGGPGINQETGEVQAEEKN</sequence>
<proteinExistence type="predicted"/>
<accession>A0AAE3AQ57</accession>
<organism evidence="4 5">
    <name type="scientific">Brotaphodocola catenula</name>
    <dbReference type="NCBI Taxonomy" id="2885361"/>
    <lineage>
        <taxon>Bacteria</taxon>
        <taxon>Bacillati</taxon>
        <taxon>Bacillota</taxon>
        <taxon>Clostridia</taxon>
        <taxon>Lachnospirales</taxon>
        <taxon>Lachnospiraceae</taxon>
        <taxon>Brotaphodocola</taxon>
    </lineage>
</organism>